<gene>
    <name evidence="2" type="ORF">CTOB1V02_LOCUS12502</name>
</gene>
<reference evidence="2" key="1">
    <citation type="submission" date="2020-11" db="EMBL/GenBank/DDBJ databases">
        <authorList>
            <person name="Tran Van P."/>
        </authorList>
    </citation>
    <scope>NUCLEOTIDE SEQUENCE</scope>
</reference>
<dbReference type="AlphaFoldDB" id="A0A7R8WUE2"/>
<evidence type="ECO:0000256" key="1">
    <source>
        <dbReference type="SAM" id="MobiDB-lite"/>
    </source>
</evidence>
<sequence>VSTTPAYDTKQLVSSEGGMRQGHEELSRGLVPAANHSFRRFAQSEEQRWQSSTASPIALDSSRPKTSGTSSWEMTTNDQPLLQVSRPCVVHAAVPGRSQGGDRADGLIGMGSGSDSATDYHLRSAFIVELPCRGVVFWTSSASGPTPSVFWDQCQPTEGLQFDARFTREPSAATFLPVGHYVHYPSEWSVDKQR</sequence>
<feature type="non-terminal residue" evidence="2">
    <location>
        <position position="1"/>
    </location>
</feature>
<feature type="compositionally biased region" description="Polar residues" evidence="1">
    <location>
        <begin position="64"/>
        <end position="78"/>
    </location>
</feature>
<protein>
    <submittedName>
        <fullName evidence="2">Uncharacterized protein</fullName>
    </submittedName>
</protein>
<proteinExistence type="predicted"/>
<accession>A0A7R8WUE2</accession>
<dbReference type="EMBL" id="OB669475">
    <property type="protein sequence ID" value="CAD7234686.1"/>
    <property type="molecule type" value="Genomic_DNA"/>
</dbReference>
<feature type="compositionally biased region" description="Polar residues" evidence="1">
    <location>
        <begin position="1"/>
        <end position="14"/>
    </location>
</feature>
<feature type="non-terminal residue" evidence="2">
    <location>
        <position position="194"/>
    </location>
</feature>
<feature type="region of interest" description="Disordered" evidence="1">
    <location>
        <begin position="1"/>
        <end position="78"/>
    </location>
</feature>
<name>A0A7R8WUE2_9CRUS</name>
<evidence type="ECO:0000313" key="2">
    <source>
        <dbReference type="EMBL" id="CAD7234686.1"/>
    </source>
</evidence>
<organism evidence="2">
    <name type="scientific">Cyprideis torosa</name>
    <dbReference type="NCBI Taxonomy" id="163714"/>
    <lineage>
        <taxon>Eukaryota</taxon>
        <taxon>Metazoa</taxon>
        <taxon>Ecdysozoa</taxon>
        <taxon>Arthropoda</taxon>
        <taxon>Crustacea</taxon>
        <taxon>Oligostraca</taxon>
        <taxon>Ostracoda</taxon>
        <taxon>Podocopa</taxon>
        <taxon>Podocopida</taxon>
        <taxon>Cytherocopina</taxon>
        <taxon>Cytheroidea</taxon>
        <taxon>Cytherideidae</taxon>
        <taxon>Cyprideis</taxon>
    </lineage>
</organism>